<name>A0ABY3BBH7_9BACL</name>
<reference evidence="2 3" key="1">
    <citation type="submission" date="2019-07" db="EMBL/GenBank/DDBJ databases">
        <title>Paenibacillus ottowii sp. nov. isolated from a fermentation system processing bovine manure.</title>
        <authorList>
            <person name="Velazquez L.F."/>
            <person name="Rajbanshi S."/>
            <person name="Guan S."/>
            <person name="Hinchee M."/>
            <person name="Welsh A."/>
        </authorList>
    </citation>
    <scope>NUCLEOTIDE SEQUENCE [LARGE SCALE GENOMIC DNA]</scope>
    <source>
        <strain evidence="2 3">MS2379</strain>
    </source>
</reference>
<keyword evidence="1" id="KW-1133">Transmembrane helix</keyword>
<protein>
    <submittedName>
        <fullName evidence="2">Uncharacterized protein</fullName>
    </submittedName>
</protein>
<keyword evidence="3" id="KW-1185">Reference proteome</keyword>
<keyword evidence="1" id="KW-0812">Transmembrane</keyword>
<dbReference type="EMBL" id="VIJZ01000001">
    <property type="protein sequence ID" value="TQS01518.1"/>
    <property type="molecule type" value="Genomic_DNA"/>
</dbReference>
<evidence type="ECO:0000313" key="3">
    <source>
        <dbReference type="Proteomes" id="UP000319219"/>
    </source>
</evidence>
<organism evidence="2 3">
    <name type="scientific">Paenibacillus ottowii</name>
    <dbReference type="NCBI Taxonomy" id="2315729"/>
    <lineage>
        <taxon>Bacteria</taxon>
        <taxon>Bacillati</taxon>
        <taxon>Bacillota</taxon>
        <taxon>Bacilli</taxon>
        <taxon>Bacillales</taxon>
        <taxon>Paenibacillaceae</taxon>
        <taxon>Paenibacillus</taxon>
    </lineage>
</organism>
<sequence length="67" mass="7947">MTMVAVMMVMVTTFAAVTSLFKVFMFKSWLKLDDSHLNDFLSHTFSWLWKMTKMFTMFKHSISPPFL</sequence>
<keyword evidence="1" id="KW-0472">Membrane</keyword>
<dbReference type="Proteomes" id="UP000319219">
    <property type="component" value="Unassembled WGS sequence"/>
</dbReference>
<gene>
    <name evidence="2" type="ORF">FKV70_02365</name>
</gene>
<comment type="caution">
    <text evidence="2">The sequence shown here is derived from an EMBL/GenBank/DDBJ whole genome shotgun (WGS) entry which is preliminary data.</text>
</comment>
<proteinExistence type="predicted"/>
<evidence type="ECO:0000256" key="1">
    <source>
        <dbReference type="SAM" id="Phobius"/>
    </source>
</evidence>
<evidence type="ECO:0000313" key="2">
    <source>
        <dbReference type="EMBL" id="TQS01518.1"/>
    </source>
</evidence>
<feature type="transmembrane region" description="Helical" evidence="1">
    <location>
        <begin position="6"/>
        <end position="25"/>
    </location>
</feature>
<accession>A0ABY3BBH7</accession>